<gene>
    <name evidence="3" type="ORF">NAV_LOCUS10315</name>
</gene>
<evidence type="ECO:0000313" key="4">
    <source>
        <dbReference type="Proteomes" id="UP000276991"/>
    </source>
</evidence>
<dbReference type="Pfam" id="PF05585">
    <property type="entry name" value="DUF1758"/>
    <property type="match status" value="1"/>
</dbReference>
<reference evidence="3 4" key="1">
    <citation type="submission" date="2018-08" db="EMBL/GenBank/DDBJ databases">
        <authorList>
            <person name="Laetsch R D."/>
            <person name="Stevens L."/>
            <person name="Kumar S."/>
            <person name="Blaxter L. M."/>
        </authorList>
    </citation>
    <scope>NUCLEOTIDE SEQUENCE [LARGE SCALE GENOMIC DNA]</scope>
</reference>
<evidence type="ECO:0000259" key="2">
    <source>
        <dbReference type="Pfam" id="PF05585"/>
    </source>
</evidence>
<dbReference type="EMBL" id="UPTC01006297">
    <property type="protein sequence ID" value="VBB35524.1"/>
    <property type="molecule type" value="Genomic_DNA"/>
</dbReference>
<accession>A0A498ST92</accession>
<proteinExistence type="predicted"/>
<feature type="region of interest" description="Disordered" evidence="1">
    <location>
        <begin position="1"/>
        <end position="26"/>
    </location>
</feature>
<dbReference type="Proteomes" id="UP000276991">
    <property type="component" value="Unassembled WGS sequence"/>
</dbReference>
<evidence type="ECO:0000313" key="3">
    <source>
        <dbReference type="EMBL" id="VBB35524.1"/>
    </source>
</evidence>
<dbReference type="AlphaFoldDB" id="A0A498ST92"/>
<feature type="domain" description="DUF1758" evidence="2">
    <location>
        <begin position="58"/>
        <end position="145"/>
    </location>
</feature>
<protein>
    <recommendedName>
        <fullName evidence="2">DUF1758 domain-containing protein</fullName>
    </recommendedName>
</protein>
<sequence>MPSKDTIHLEKTQETKKIGSTNEKENSTSIYNSTLAMQTNSVKEGQRKEILLLCREIMVFNPLLPQRHEKALALFDLGSQLSFISKELSHWLELTETEEQNLKLAPFGSKKPRSCRTTLTQLSVQTIGKEIITLYANVIEYLTNKLRV</sequence>
<dbReference type="InterPro" id="IPR008737">
    <property type="entry name" value="DUF1758"/>
</dbReference>
<dbReference type="OrthoDB" id="5869442at2759"/>
<name>A0A498ST92_ACAVI</name>
<evidence type="ECO:0000256" key="1">
    <source>
        <dbReference type="SAM" id="MobiDB-lite"/>
    </source>
</evidence>
<organism evidence="3 4">
    <name type="scientific">Acanthocheilonema viteae</name>
    <name type="common">Filarial nematode worm</name>
    <name type="synonym">Dipetalonema viteae</name>
    <dbReference type="NCBI Taxonomy" id="6277"/>
    <lineage>
        <taxon>Eukaryota</taxon>
        <taxon>Metazoa</taxon>
        <taxon>Ecdysozoa</taxon>
        <taxon>Nematoda</taxon>
        <taxon>Chromadorea</taxon>
        <taxon>Rhabditida</taxon>
        <taxon>Spirurina</taxon>
        <taxon>Spiruromorpha</taxon>
        <taxon>Filarioidea</taxon>
        <taxon>Onchocercidae</taxon>
        <taxon>Acanthocheilonema</taxon>
    </lineage>
</organism>
<feature type="non-terminal residue" evidence="3">
    <location>
        <position position="148"/>
    </location>
</feature>
<dbReference type="STRING" id="6277.A0A498ST92"/>
<keyword evidence="4" id="KW-1185">Reference proteome</keyword>